<feature type="domain" description="Gfo/Idh/MocA-like oxidoreductase N-terminal" evidence="2">
    <location>
        <begin position="4"/>
        <end position="118"/>
    </location>
</feature>
<dbReference type="Gene3D" id="3.40.50.720">
    <property type="entry name" value="NAD(P)-binding Rossmann-like Domain"/>
    <property type="match status" value="1"/>
</dbReference>
<evidence type="ECO:0000259" key="2">
    <source>
        <dbReference type="Pfam" id="PF01408"/>
    </source>
</evidence>
<dbReference type="KEGG" id="mtar:DF168_00365"/>
<proteinExistence type="predicted"/>
<dbReference type="PANTHER" id="PTHR43818">
    <property type="entry name" value="BCDNA.GH03377"/>
    <property type="match status" value="1"/>
</dbReference>
<dbReference type="Gene3D" id="3.30.360.10">
    <property type="entry name" value="Dihydrodipicolinate Reductase, domain 2"/>
    <property type="match status" value="1"/>
</dbReference>
<dbReference type="SUPFAM" id="SSF55347">
    <property type="entry name" value="Glyceraldehyde-3-phosphate dehydrogenase-like, C-terminal domain"/>
    <property type="match status" value="1"/>
</dbReference>
<dbReference type="AlphaFoldDB" id="A0A2Z4AGE5"/>
<dbReference type="Proteomes" id="UP000247465">
    <property type="component" value="Chromosome"/>
</dbReference>
<keyword evidence="1 4" id="KW-0560">Oxidoreductase</keyword>
<dbReference type="Pfam" id="PF22725">
    <property type="entry name" value="GFO_IDH_MocA_C3"/>
    <property type="match status" value="1"/>
</dbReference>
<protein>
    <submittedName>
        <fullName evidence="4">Myo-inositol 2-dehydrogenase</fullName>
        <ecNumber evidence="4">1.1.1.18</ecNumber>
    </submittedName>
</protein>
<feature type="domain" description="GFO/IDH/MocA-like oxidoreductase" evidence="3">
    <location>
        <begin position="132"/>
        <end position="268"/>
    </location>
</feature>
<evidence type="ECO:0000313" key="5">
    <source>
        <dbReference type="Proteomes" id="UP000247465"/>
    </source>
</evidence>
<dbReference type="SUPFAM" id="SSF51735">
    <property type="entry name" value="NAD(P)-binding Rossmann-fold domains"/>
    <property type="match status" value="1"/>
</dbReference>
<gene>
    <name evidence="4" type="primary">iolG_6</name>
    <name evidence="4" type="ORF">DF168_00365</name>
</gene>
<evidence type="ECO:0000256" key="1">
    <source>
        <dbReference type="ARBA" id="ARBA00023002"/>
    </source>
</evidence>
<dbReference type="InterPro" id="IPR055170">
    <property type="entry name" value="GFO_IDH_MocA-like_dom"/>
</dbReference>
<dbReference type="GO" id="GO:0000166">
    <property type="term" value="F:nucleotide binding"/>
    <property type="evidence" value="ECO:0007669"/>
    <property type="project" value="InterPro"/>
</dbReference>
<name>A0A2Z4AGE5_9BACT</name>
<dbReference type="InterPro" id="IPR050463">
    <property type="entry name" value="Gfo/Idh/MocA_oxidrdct_glycsds"/>
</dbReference>
<dbReference type="Pfam" id="PF01408">
    <property type="entry name" value="GFO_IDH_MocA"/>
    <property type="match status" value="1"/>
</dbReference>
<dbReference type="InterPro" id="IPR036291">
    <property type="entry name" value="NAD(P)-bd_dom_sf"/>
</dbReference>
<dbReference type="InterPro" id="IPR000683">
    <property type="entry name" value="Gfo/Idh/MocA-like_OxRdtase_N"/>
</dbReference>
<dbReference type="EC" id="1.1.1.18" evidence="4"/>
<dbReference type="EMBL" id="CP029803">
    <property type="protein sequence ID" value="AWT59184.1"/>
    <property type="molecule type" value="Genomic_DNA"/>
</dbReference>
<dbReference type="GO" id="GO:0050112">
    <property type="term" value="F:inositol 2-dehydrogenase (NAD+) activity"/>
    <property type="evidence" value="ECO:0007669"/>
    <property type="project" value="UniProtKB-EC"/>
</dbReference>
<reference evidence="4 5" key="1">
    <citation type="submission" date="2018-06" db="EMBL/GenBank/DDBJ databases">
        <title>Draft Genome Sequence of a Novel Marine Bacterium Related to the Verrucomicrobia.</title>
        <authorList>
            <person name="Vosseberg J."/>
            <person name="Martijn J."/>
            <person name="Ettema T.J.G."/>
        </authorList>
    </citation>
    <scope>NUCLEOTIDE SEQUENCE [LARGE SCALE GENOMIC DNA]</scope>
    <source>
        <strain evidence="4">TARA_B100001123</strain>
    </source>
</reference>
<organism evidence="4 5">
    <name type="scientific">Candidatus Moanibacter tarae</name>
    <dbReference type="NCBI Taxonomy" id="2200854"/>
    <lineage>
        <taxon>Bacteria</taxon>
        <taxon>Pseudomonadati</taxon>
        <taxon>Verrucomicrobiota</taxon>
        <taxon>Opitutia</taxon>
        <taxon>Puniceicoccales</taxon>
        <taxon>Puniceicoccales incertae sedis</taxon>
        <taxon>Candidatus Moanibacter</taxon>
    </lineage>
</organism>
<accession>A0A2Z4AGE5</accession>
<sequence>MERVRVGLIGVGNVSRRHASAYAKIANAEVYAVCDINEDRARERAEEWGATKIYTDYRKMLDDSDIDAVEILTPHYLHLTMGLDAIASGKHVSIQKPMATTIKECDQLIAAAAEGNGMFRTFENFQYYPPIVRAKELLDSGVIGKPISLRIKTLMGSDTEFEIPFERWAWRFDPEKGGGGRVMLDYGSHVFAVALYLMGDIEKVFSWISYKTIQHGWKLDCPAVAIWKYRDSDRYGTFEVVHSDELKIRTEHVPEDEWFEITGSRGVIWVNRCSANMLDKPPLTVYLDGVTTDYSDIDSSFWASFDAGCREFVDAIVAGRQARLTAVEGKKVVRMCRAIEVSARENREVLLDDNVV</sequence>
<evidence type="ECO:0000313" key="4">
    <source>
        <dbReference type="EMBL" id="AWT59184.1"/>
    </source>
</evidence>
<dbReference type="PANTHER" id="PTHR43818:SF11">
    <property type="entry name" value="BCDNA.GH03377"/>
    <property type="match status" value="1"/>
</dbReference>
<evidence type="ECO:0000259" key="3">
    <source>
        <dbReference type="Pfam" id="PF22725"/>
    </source>
</evidence>